<organism evidence="3 4">
    <name type="scientific">Rhodosalinus halophilus</name>
    <dbReference type="NCBI Taxonomy" id="2259333"/>
    <lineage>
        <taxon>Bacteria</taxon>
        <taxon>Pseudomonadati</taxon>
        <taxon>Pseudomonadota</taxon>
        <taxon>Alphaproteobacteria</taxon>
        <taxon>Rhodobacterales</taxon>
        <taxon>Paracoccaceae</taxon>
        <taxon>Rhodosalinus</taxon>
    </lineage>
</organism>
<keyword evidence="4" id="KW-1185">Reference proteome</keyword>
<gene>
    <name evidence="3" type="ORF">DRV85_08300</name>
</gene>
<dbReference type="Proteomes" id="UP000253370">
    <property type="component" value="Unassembled WGS sequence"/>
</dbReference>
<feature type="signal peptide" evidence="1">
    <location>
        <begin position="1"/>
        <end position="23"/>
    </location>
</feature>
<sequence length="268" mass="27877">MTARPFLAAAVAAALALPAPAHALDVIEGEILPGWRLADGTHMAGLRLSLAPGWKTYWRAPGDAGIPPSFDWGGSANLDGVEIAWPVPEVFDQNGMRTIVYADEVVLPLRVSPAQPGEAIHLSAEIALGVCEDICIPAQISVQGKLPAGAARPDPAIAAALAARPLSAEEAGVRQVTCRMEATERGLALTAEIEMPRAALTEAAVIEPGDPQIWASEPELARLAPDVLAAASRMEHMSGEGFAIDRGAVRITLLGDGTAVEIRGCPAD</sequence>
<comment type="caution">
    <text evidence="3">The sequence shown here is derived from an EMBL/GenBank/DDBJ whole genome shotgun (WGS) entry which is preliminary data.</text>
</comment>
<proteinExistence type="predicted"/>
<dbReference type="Pfam" id="PF11412">
    <property type="entry name" value="DsbD_N"/>
    <property type="match status" value="1"/>
</dbReference>
<name>A0A365U9M4_9RHOB</name>
<dbReference type="InterPro" id="IPR028250">
    <property type="entry name" value="DsbDN"/>
</dbReference>
<evidence type="ECO:0000313" key="3">
    <source>
        <dbReference type="EMBL" id="RBI85720.1"/>
    </source>
</evidence>
<evidence type="ECO:0000313" key="4">
    <source>
        <dbReference type="Proteomes" id="UP000253370"/>
    </source>
</evidence>
<dbReference type="AlphaFoldDB" id="A0A365U9M4"/>
<evidence type="ECO:0000259" key="2">
    <source>
        <dbReference type="Pfam" id="PF11412"/>
    </source>
</evidence>
<feature type="domain" description="Thiol:disulfide interchange protein DsbD N-terminal" evidence="2">
    <location>
        <begin position="38"/>
        <end position="140"/>
    </location>
</feature>
<accession>A0A365U9M4</accession>
<keyword evidence="1" id="KW-0732">Signal</keyword>
<dbReference type="OrthoDB" id="9811036at2"/>
<dbReference type="EMBL" id="QNTQ01000006">
    <property type="protein sequence ID" value="RBI85720.1"/>
    <property type="molecule type" value="Genomic_DNA"/>
</dbReference>
<feature type="chain" id="PRO_5017024846" description="Thiol:disulfide interchange protein DsbD N-terminal domain-containing protein" evidence="1">
    <location>
        <begin position="24"/>
        <end position="268"/>
    </location>
</feature>
<evidence type="ECO:0000256" key="1">
    <source>
        <dbReference type="SAM" id="SignalP"/>
    </source>
</evidence>
<protein>
    <recommendedName>
        <fullName evidence="2">Thiol:disulfide interchange protein DsbD N-terminal domain-containing protein</fullName>
    </recommendedName>
</protein>
<reference evidence="3 4" key="1">
    <citation type="submission" date="2018-07" db="EMBL/GenBank/DDBJ databases">
        <title>Rhodosalinus sp. strain E84T genomic sequence and assembly.</title>
        <authorList>
            <person name="Liu Z.-W."/>
            <person name="Lu D.-C."/>
        </authorList>
    </citation>
    <scope>NUCLEOTIDE SEQUENCE [LARGE SCALE GENOMIC DNA]</scope>
    <source>
        <strain evidence="3 4">E84</strain>
    </source>
</reference>
<dbReference type="RefSeq" id="WP_113288978.1">
    <property type="nucleotide sequence ID" value="NZ_QNTQ01000006.1"/>
</dbReference>